<dbReference type="InterPro" id="IPR052528">
    <property type="entry name" value="Sugar_transport-like"/>
</dbReference>
<dbReference type="EMBL" id="CP051680">
    <property type="protein sequence ID" value="QJD82385.1"/>
    <property type="molecule type" value="Genomic_DNA"/>
</dbReference>
<feature type="transmembrane region" description="Helical" evidence="2">
    <location>
        <begin position="182"/>
        <end position="201"/>
    </location>
</feature>
<dbReference type="RefSeq" id="WP_169278684.1">
    <property type="nucleotide sequence ID" value="NZ_CP051680.1"/>
</dbReference>
<dbReference type="SUPFAM" id="SSF103473">
    <property type="entry name" value="MFS general substrate transporter"/>
    <property type="match status" value="1"/>
</dbReference>
<dbReference type="PANTHER" id="PTHR23526">
    <property type="entry name" value="INTEGRAL MEMBRANE TRANSPORT PROTEIN-RELATED"/>
    <property type="match status" value="1"/>
</dbReference>
<feature type="transmembrane region" description="Helical" evidence="2">
    <location>
        <begin position="115"/>
        <end position="139"/>
    </location>
</feature>
<feature type="transmembrane region" description="Helical" evidence="2">
    <location>
        <begin position="318"/>
        <end position="341"/>
    </location>
</feature>
<accession>A0A7Z2ZK23</accession>
<keyword evidence="4" id="KW-1185">Reference proteome</keyword>
<dbReference type="PANTHER" id="PTHR23526:SF2">
    <property type="entry name" value="MAJOR FACILITATOR SUPERFAMILY (MFS) PROFILE DOMAIN-CONTAINING PROTEIN"/>
    <property type="match status" value="1"/>
</dbReference>
<feature type="transmembrane region" description="Helical" evidence="2">
    <location>
        <begin position="89"/>
        <end position="109"/>
    </location>
</feature>
<feature type="transmembrane region" description="Helical" evidence="2">
    <location>
        <begin position="27"/>
        <end position="51"/>
    </location>
</feature>
<proteinExistence type="predicted"/>
<gene>
    <name evidence="3" type="ORF">HH215_03750</name>
</gene>
<feature type="transmembrane region" description="Helical" evidence="2">
    <location>
        <begin position="362"/>
        <end position="380"/>
    </location>
</feature>
<sequence>MNFRLNWTFRHRTKAVSEHPLSTEARVALFIHGCFQFGASMSGLFLNLYLWRLTEDLVINAVFNIIVYGMTPFAFAIGGWIAKKKDRMVTYRLGIALITVFFLVVIFAQEKVVTYYPWFAAFNGFALGLYWTGYLVLMYDVTEAKNRSRYLGINMIVFNSAGLAGPALSGFLISLFEGLRGYLLTFSAASLLFAVASFFSLRIKRIESHHRTYYLKYSGQMMKKNRLWVLSLLGFLVLGLFQGLMLFLPNILMFQAVGREDRVGYLAVLFALLTILTGFYISRRKGQSNIRRDLFVSSLLIIGGASFLLFDIQLWTVILFMSIYSLMAPLIINTLTSYYYRIMDGLPLRGMFRIESVVIREFFLNTGRVASMLLQVVFASDVNSPMLPIVILVAAFTQLGIVLLVKNKV</sequence>
<evidence type="ECO:0000256" key="1">
    <source>
        <dbReference type="ARBA" id="ARBA00004651"/>
    </source>
</evidence>
<evidence type="ECO:0000313" key="4">
    <source>
        <dbReference type="Proteomes" id="UP000502248"/>
    </source>
</evidence>
<dbReference type="AlphaFoldDB" id="A0A7Z2ZK23"/>
<dbReference type="InterPro" id="IPR011701">
    <property type="entry name" value="MFS"/>
</dbReference>
<comment type="subcellular location">
    <subcellularLocation>
        <location evidence="1">Cell membrane</location>
        <topology evidence="1">Multi-pass membrane protein</topology>
    </subcellularLocation>
</comment>
<feature type="transmembrane region" description="Helical" evidence="2">
    <location>
        <begin position="227"/>
        <end position="251"/>
    </location>
</feature>
<feature type="transmembrane region" description="Helical" evidence="2">
    <location>
        <begin position="263"/>
        <end position="282"/>
    </location>
</feature>
<dbReference type="Pfam" id="PF07690">
    <property type="entry name" value="MFS_1"/>
    <property type="match status" value="1"/>
</dbReference>
<dbReference type="GO" id="GO:0005886">
    <property type="term" value="C:plasma membrane"/>
    <property type="evidence" value="ECO:0007669"/>
    <property type="project" value="UniProtKB-SubCell"/>
</dbReference>
<dbReference type="KEGG" id="cheb:HH215_03750"/>
<feature type="transmembrane region" description="Helical" evidence="2">
    <location>
        <begin position="57"/>
        <end position="82"/>
    </location>
</feature>
<feature type="transmembrane region" description="Helical" evidence="2">
    <location>
        <begin position="386"/>
        <end position="405"/>
    </location>
</feature>
<name>A0A7Z2ZK23_9BACL</name>
<dbReference type="Gene3D" id="1.20.1250.20">
    <property type="entry name" value="MFS general substrate transporter like domains"/>
    <property type="match status" value="1"/>
</dbReference>
<feature type="transmembrane region" description="Helical" evidence="2">
    <location>
        <begin position="294"/>
        <end position="312"/>
    </location>
</feature>
<evidence type="ECO:0000256" key="2">
    <source>
        <dbReference type="SAM" id="Phobius"/>
    </source>
</evidence>
<reference evidence="3 4" key="1">
    <citation type="submission" date="2020-04" db="EMBL/GenBank/DDBJ databases">
        <title>Genome sequencing of novel species.</title>
        <authorList>
            <person name="Heo J."/>
            <person name="Kim S.-J."/>
            <person name="Kim J.-S."/>
            <person name="Hong S.-B."/>
            <person name="Kwon S.-W."/>
        </authorList>
    </citation>
    <scope>NUCLEOTIDE SEQUENCE [LARGE SCALE GENOMIC DNA]</scope>
    <source>
        <strain evidence="3 4">MFER-1</strain>
    </source>
</reference>
<keyword evidence="2" id="KW-1133">Transmembrane helix</keyword>
<organism evidence="3 4">
    <name type="scientific">Cohnella herbarum</name>
    <dbReference type="NCBI Taxonomy" id="2728023"/>
    <lineage>
        <taxon>Bacteria</taxon>
        <taxon>Bacillati</taxon>
        <taxon>Bacillota</taxon>
        <taxon>Bacilli</taxon>
        <taxon>Bacillales</taxon>
        <taxon>Paenibacillaceae</taxon>
        <taxon>Cohnella</taxon>
    </lineage>
</organism>
<feature type="transmembrane region" description="Helical" evidence="2">
    <location>
        <begin position="151"/>
        <end position="176"/>
    </location>
</feature>
<protein>
    <submittedName>
        <fullName evidence="3">MFS transporter</fullName>
    </submittedName>
</protein>
<dbReference type="InterPro" id="IPR036259">
    <property type="entry name" value="MFS_trans_sf"/>
</dbReference>
<dbReference type="GO" id="GO:0022857">
    <property type="term" value="F:transmembrane transporter activity"/>
    <property type="evidence" value="ECO:0007669"/>
    <property type="project" value="InterPro"/>
</dbReference>
<keyword evidence="2" id="KW-0472">Membrane</keyword>
<dbReference type="Proteomes" id="UP000502248">
    <property type="component" value="Chromosome"/>
</dbReference>
<keyword evidence="2" id="KW-0812">Transmembrane</keyword>
<evidence type="ECO:0000313" key="3">
    <source>
        <dbReference type="EMBL" id="QJD82385.1"/>
    </source>
</evidence>